<dbReference type="PANTHER" id="PTHR47219">
    <property type="entry name" value="RAB GTPASE-ACTIVATING PROTEIN 1-LIKE"/>
    <property type="match status" value="1"/>
</dbReference>
<gene>
    <name evidence="3" type="ORF">EJ06DRAFT_383964</name>
</gene>
<protein>
    <submittedName>
        <fullName evidence="3">TBC-domain-containing protein</fullName>
    </submittedName>
</protein>
<feature type="domain" description="Rab-GAP TBC" evidence="2">
    <location>
        <begin position="535"/>
        <end position="727"/>
    </location>
</feature>
<dbReference type="PROSITE" id="PS50086">
    <property type="entry name" value="TBC_RABGAP"/>
    <property type="match status" value="1"/>
</dbReference>
<evidence type="ECO:0000256" key="1">
    <source>
        <dbReference type="SAM" id="MobiDB-lite"/>
    </source>
</evidence>
<name>A0A6G1HZB3_9PEZI</name>
<dbReference type="SUPFAM" id="SSF47923">
    <property type="entry name" value="Ypt/Rab-GAP domain of gyp1p"/>
    <property type="match status" value="2"/>
</dbReference>
<feature type="region of interest" description="Disordered" evidence="1">
    <location>
        <begin position="221"/>
        <end position="304"/>
    </location>
</feature>
<dbReference type="InterPro" id="IPR035969">
    <property type="entry name" value="Rab-GAP_TBC_sf"/>
</dbReference>
<accession>A0A6G1HZB3</accession>
<dbReference type="Gene3D" id="1.10.472.80">
    <property type="entry name" value="Ypt/Rab-GAP domain of gyp1p, domain 3"/>
    <property type="match status" value="1"/>
</dbReference>
<dbReference type="Gene3D" id="1.10.8.270">
    <property type="entry name" value="putative rabgap domain of human tbc1 domain family member 14 like domains"/>
    <property type="match status" value="1"/>
</dbReference>
<feature type="compositionally biased region" description="Low complexity" evidence="1">
    <location>
        <begin position="50"/>
        <end position="69"/>
    </location>
</feature>
<dbReference type="InterPro" id="IPR050302">
    <property type="entry name" value="Rab_GAP_TBC_domain"/>
</dbReference>
<feature type="compositionally biased region" description="Pro residues" evidence="1">
    <location>
        <begin position="1"/>
        <end position="26"/>
    </location>
</feature>
<dbReference type="EMBL" id="ML996693">
    <property type="protein sequence ID" value="KAF2401251.1"/>
    <property type="molecule type" value="Genomic_DNA"/>
</dbReference>
<evidence type="ECO:0000313" key="4">
    <source>
        <dbReference type="Proteomes" id="UP000799640"/>
    </source>
</evidence>
<keyword evidence="4" id="KW-1185">Reference proteome</keyword>
<reference evidence="3" key="1">
    <citation type="journal article" date="2020" name="Stud. Mycol.">
        <title>101 Dothideomycetes genomes: a test case for predicting lifestyles and emergence of pathogens.</title>
        <authorList>
            <person name="Haridas S."/>
            <person name="Albert R."/>
            <person name="Binder M."/>
            <person name="Bloem J."/>
            <person name="Labutti K."/>
            <person name="Salamov A."/>
            <person name="Andreopoulos B."/>
            <person name="Baker S."/>
            <person name="Barry K."/>
            <person name="Bills G."/>
            <person name="Bluhm B."/>
            <person name="Cannon C."/>
            <person name="Castanera R."/>
            <person name="Culley D."/>
            <person name="Daum C."/>
            <person name="Ezra D."/>
            <person name="Gonzalez J."/>
            <person name="Henrissat B."/>
            <person name="Kuo A."/>
            <person name="Liang C."/>
            <person name="Lipzen A."/>
            <person name="Lutzoni F."/>
            <person name="Magnuson J."/>
            <person name="Mondo S."/>
            <person name="Nolan M."/>
            <person name="Ohm R."/>
            <person name="Pangilinan J."/>
            <person name="Park H.-J."/>
            <person name="Ramirez L."/>
            <person name="Alfaro M."/>
            <person name="Sun H."/>
            <person name="Tritt A."/>
            <person name="Yoshinaga Y."/>
            <person name="Zwiers L.-H."/>
            <person name="Turgeon B."/>
            <person name="Goodwin S."/>
            <person name="Spatafora J."/>
            <person name="Crous P."/>
            <person name="Grigoriev I."/>
        </authorList>
    </citation>
    <scope>NUCLEOTIDE SEQUENCE</scope>
    <source>
        <strain evidence="3">CBS 262.69</strain>
    </source>
</reference>
<dbReference type="OrthoDB" id="294251at2759"/>
<evidence type="ECO:0000313" key="3">
    <source>
        <dbReference type="EMBL" id="KAF2401251.1"/>
    </source>
</evidence>
<evidence type="ECO:0000259" key="2">
    <source>
        <dbReference type="PROSITE" id="PS50086"/>
    </source>
</evidence>
<feature type="compositionally biased region" description="Polar residues" evidence="1">
    <location>
        <begin position="280"/>
        <end position="294"/>
    </location>
</feature>
<dbReference type="GO" id="GO:0031267">
    <property type="term" value="F:small GTPase binding"/>
    <property type="evidence" value="ECO:0007669"/>
    <property type="project" value="TreeGrafter"/>
</dbReference>
<dbReference type="InterPro" id="IPR000195">
    <property type="entry name" value="Rab-GAP-TBC_dom"/>
</dbReference>
<dbReference type="FunFam" id="1.10.8.270:FF:000026">
    <property type="entry name" value="TBC (Tre-2/Bub2/Cdc16) domain family"/>
    <property type="match status" value="1"/>
</dbReference>
<organism evidence="3 4">
    <name type="scientific">Trichodelitschia bisporula</name>
    <dbReference type="NCBI Taxonomy" id="703511"/>
    <lineage>
        <taxon>Eukaryota</taxon>
        <taxon>Fungi</taxon>
        <taxon>Dikarya</taxon>
        <taxon>Ascomycota</taxon>
        <taxon>Pezizomycotina</taxon>
        <taxon>Dothideomycetes</taxon>
        <taxon>Dothideomycetes incertae sedis</taxon>
        <taxon>Phaeotrichales</taxon>
        <taxon>Phaeotrichaceae</taxon>
        <taxon>Trichodelitschia</taxon>
    </lineage>
</organism>
<dbReference type="Proteomes" id="UP000799640">
    <property type="component" value="Unassembled WGS sequence"/>
</dbReference>
<sequence>MLSPPPPADTPPSSLPPRLADPPPSRPPRRPSRARKSSEHKAPASPKVFTSFPALASPASATPTPTATPDKPGTLRRAWNGMHRSIMASLASPERSSKEDDDGGVFAGAVEEWADPLEKASESAILRIVERKGGVVGVVRQYSRDLAESNMRVAQERNTKVEILERERVVRDECEGWRRRCGEVEGLLRRVIKPEAPGEVEVVDSPGGLYLLDKESGRIIDLPGVNHSGPNPSTFDIPPTTDSKPPPETRTPDPPKKGSVISQRRASAPKPLMKPKSNDTKPNTRTKPRSNTIATEPDALELNPPILPSDLPPALRPAQNTINGLLVDRLGFLFTAPREPARPLDWPAPDASESDSLDTLSVSDDDFHALLKGLDGPGTRSPDSDGELLCHAPALPVFRFVTSPGSAARLFVDLPKAAPGADGVAIAKIDATTQSTTATAMASLSAVAASIKPADRPADPKNALDLVLAKQNAIFDAHQEKRLAEWLAFAAQLRPGKDGAGVVDDFGVASAARFHNLGALSPDQLKKLRGMIVRGVPVHLRRDIWMEKTGAGTMLEPGLFAALSSSSAPLPAHTETEIEADISRTMGNNVYFRAGAGAAKLRRVLRAYARFDPAIGYSQGLNVIAANLLLMVPEAEDAFWLLVALIEHVLPRAYYAADGAVGATALRADGRILAAYCEELMPALATHIKTHGVVLDMFSPGWFISGFGAALAGEPLFRVWDVLCGFCDGRYLFCVALALLRINRRGLMACADGEALLTYLGDGLTKIGVPVDVLIGEAVGLGRLVTKEDLARRRKAEEEAGGDGEGM</sequence>
<feature type="compositionally biased region" description="Basic and acidic residues" evidence="1">
    <location>
        <begin position="245"/>
        <end position="256"/>
    </location>
</feature>
<proteinExistence type="predicted"/>
<feature type="region of interest" description="Disordered" evidence="1">
    <location>
        <begin position="1"/>
        <end position="104"/>
    </location>
</feature>
<dbReference type="PANTHER" id="PTHR47219:SF20">
    <property type="entry name" value="TBC1 DOMAIN FAMILY MEMBER 2B"/>
    <property type="match status" value="1"/>
</dbReference>
<dbReference type="Pfam" id="PF00566">
    <property type="entry name" value="RabGAP-TBC"/>
    <property type="match status" value="1"/>
</dbReference>
<dbReference type="SMART" id="SM00164">
    <property type="entry name" value="TBC"/>
    <property type="match status" value="1"/>
</dbReference>
<dbReference type="AlphaFoldDB" id="A0A6G1HZB3"/>
<dbReference type="GO" id="GO:0005096">
    <property type="term" value="F:GTPase activator activity"/>
    <property type="evidence" value="ECO:0007669"/>
    <property type="project" value="TreeGrafter"/>
</dbReference>